<protein>
    <submittedName>
        <fullName evidence="3">Ubiquitin-hydrolase Zn-finger-containing protein</fullName>
    </submittedName>
</protein>
<dbReference type="OrthoDB" id="120315at2"/>
<evidence type="ECO:0000259" key="2">
    <source>
        <dbReference type="PROSITE" id="PS50271"/>
    </source>
</evidence>
<dbReference type="RefSeq" id="WP_093088721.1">
    <property type="nucleotide sequence ID" value="NZ_FNBE01000017.1"/>
</dbReference>
<keyword evidence="4" id="KW-1185">Reference proteome</keyword>
<name>A0A1G7YG23_PSEOR</name>
<reference evidence="3 4" key="1">
    <citation type="submission" date="2016-10" db="EMBL/GenBank/DDBJ databases">
        <authorList>
            <person name="de Groot N.N."/>
        </authorList>
    </citation>
    <scope>NUCLEOTIDE SEQUENCE [LARGE SCALE GENOMIC DNA]</scope>
    <source>
        <strain evidence="3 4">CGMCC 4.3143</strain>
    </source>
</reference>
<gene>
    <name evidence="3" type="ORF">SAMN05216377_11738</name>
</gene>
<accession>A0A1G7YG23</accession>
<keyword evidence="3" id="KW-0378">Hydrolase</keyword>
<feature type="region of interest" description="Disordered" evidence="1">
    <location>
        <begin position="82"/>
        <end position="114"/>
    </location>
</feature>
<dbReference type="InterPro" id="IPR001607">
    <property type="entry name" value="Znf_UBP"/>
</dbReference>
<dbReference type="AlphaFoldDB" id="A0A1G7YG23"/>
<dbReference type="STRING" id="366584.SAMN05216377_11738"/>
<dbReference type="InterPro" id="IPR013083">
    <property type="entry name" value="Znf_RING/FYVE/PHD"/>
</dbReference>
<proteinExistence type="predicted"/>
<feature type="domain" description="UBP-type" evidence="2">
    <location>
        <begin position="1"/>
        <end position="97"/>
    </location>
</feature>
<evidence type="ECO:0000313" key="4">
    <source>
        <dbReference type="Proteomes" id="UP000198967"/>
    </source>
</evidence>
<dbReference type="Gene3D" id="3.30.40.10">
    <property type="entry name" value="Zinc/RING finger domain, C3HC4 (zinc finger)"/>
    <property type="match status" value="1"/>
</dbReference>
<dbReference type="PROSITE" id="PS50271">
    <property type="entry name" value="ZF_UBP"/>
    <property type="match status" value="1"/>
</dbReference>
<dbReference type="EMBL" id="FNBE01000017">
    <property type="protein sequence ID" value="SDG95324.1"/>
    <property type="molecule type" value="Genomic_DNA"/>
</dbReference>
<evidence type="ECO:0000313" key="3">
    <source>
        <dbReference type="EMBL" id="SDG95324.1"/>
    </source>
</evidence>
<evidence type="ECO:0000256" key="1">
    <source>
        <dbReference type="SAM" id="MobiDB-lite"/>
    </source>
</evidence>
<dbReference type="SUPFAM" id="SSF57850">
    <property type="entry name" value="RING/U-box"/>
    <property type="match status" value="1"/>
</dbReference>
<organism evidence="3 4">
    <name type="scientific">Pseudonocardia oroxyli</name>
    <dbReference type="NCBI Taxonomy" id="366584"/>
    <lineage>
        <taxon>Bacteria</taxon>
        <taxon>Bacillati</taxon>
        <taxon>Actinomycetota</taxon>
        <taxon>Actinomycetes</taxon>
        <taxon>Pseudonocardiales</taxon>
        <taxon>Pseudonocardiaceae</taxon>
        <taxon>Pseudonocardia</taxon>
    </lineage>
</organism>
<dbReference type="Pfam" id="PF02148">
    <property type="entry name" value="zf-UBP"/>
    <property type="match status" value="1"/>
</dbReference>
<dbReference type="Proteomes" id="UP000198967">
    <property type="component" value="Unassembled WGS sequence"/>
</dbReference>
<sequence length="114" mass="12222">MTEPVIDPVVPPSGTGCAECDAAGGWWVHLRRCATCGHVGCCDSSPAQHATAHFRSSGHPVVQSFEPGEDWFWDYEREVGLSGPELAPPTSHPADQPTPGPAGRVPADWRTRVH</sequence>
<feature type="compositionally biased region" description="Pro residues" evidence="1">
    <location>
        <begin position="86"/>
        <end position="100"/>
    </location>
</feature>
<dbReference type="GO" id="GO:0016787">
    <property type="term" value="F:hydrolase activity"/>
    <property type="evidence" value="ECO:0007669"/>
    <property type="project" value="UniProtKB-KW"/>
</dbReference>
<dbReference type="GO" id="GO:0008270">
    <property type="term" value="F:zinc ion binding"/>
    <property type="evidence" value="ECO:0007669"/>
    <property type="project" value="InterPro"/>
</dbReference>